<reference evidence="11" key="1">
    <citation type="submission" date="2020-04" db="EMBL/GenBank/DDBJ databases">
        <authorList>
            <person name="Alioto T."/>
            <person name="Alioto T."/>
            <person name="Gomez Garrido J."/>
        </authorList>
    </citation>
    <scope>NUCLEOTIDE SEQUENCE</scope>
    <source>
        <strain evidence="11">A484AB</strain>
    </source>
</reference>
<dbReference type="GO" id="GO:0046872">
    <property type="term" value="F:metal ion binding"/>
    <property type="evidence" value="ECO:0007669"/>
    <property type="project" value="UniProtKB-KW"/>
</dbReference>
<proteinExistence type="inferred from homology"/>
<dbReference type="Gene3D" id="2.10.55.10">
    <property type="entry name" value="Leishmanolysin domain 3"/>
    <property type="match status" value="1"/>
</dbReference>
<protein>
    <recommendedName>
        <fullName evidence="7 10">Leishmanolysin-like peptidase</fullName>
        <ecNumber evidence="10">3.4.24.-</ecNumber>
    </recommendedName>
</protein>
<keyword evidence="6 9" id="KW-0482">Metalloprotease</keyword>
<feature type="binding site" evidence="9">
    <location>
        <position position="232"/>
    </location>
    <ligand>
        <name>Zn(2+)</name>
        <dbReference type="ChEBI" id="CHEBI:29105"/>
        <note>catalytic</note>
    </ligand>
</feature>
<organism evidence="11 12">
    <name type="scientific">Paramuricea clavata</name>
    <name type="common">Red gorgonian</name>
    <name type="synonym">Violescent sea-whip</name>
    <dbReference type="NCBI Taxonomy" id="317549"/>
    <lineage>
        <taxon>Eukaryota</taxon>
        <taxon>Metazoa</taxon>
        <taxon>Cnidaria</taxon>
        <taxon>Anthozoa</taxon>
        <taxon>Octocorallia</taxon>
        <taxon>Malacalcyonacea</taxon>
        <taxon>Plexauridae</taxon>
        <taxon>Paramuricea</taxon>
    </lineage>
</organism>
<dbReference type="Proteomes" id="UP001152795">
    <property type="component" value="Unassembled WGS sequence"/>
</dbReference>
<feature type="signal peptide" evidence="10">
    <location>
        <begin position="1"/>
        <end position="22"/>
    </location>
</feature>
<name>A0A7D9HSW2_PARCT</name>
<dbReference type="EMBL" id="CACRXK020001589">
    <property type="protein sequence ID" value="CAB3990044.1"/>
    <property type="molecule type" value="Genomic_DNA"/>
</dbReference>
<evidence type="ECO:0000256" key="7">
    <source>
        <dbReference type="ARBA" id="ARBA00039717"/>
    </source>
</evidence>
<keyword evidence="3 9" id="KW-0479">Metal-binding</keyword>
<evidence type="ECO:0000256" key="4">
    <source>
        <dbReference type="ARBA" id="ARBA00022801"/>
    </source>
</evidence>
<evidence type="ECO:0000256" key="5">
    <source>
        <dbReference type="ARBA" id="ARBA00022833"/>
    </source>
</evidence>
<keyword evidence="10" id="KW-0732">Signal</keyword>
<feature type="active site" evidence="8">
    <location>
        <position position="229"/>
    </location>
</feature>
<dbReference type="InterPro" id="IPR001577">
    <property type="entry name" value="Peptidase_M8"/>
</dbReference>
<evidence type="ECO:0000256" key="3">
    <source>
        <dbReference type="ARBA" id="ARBA00022723"/>
    </source>
</evidence>
<accession>A0A7D9HSW2</accession>
<dbReference type="SUPFAM" id="SSF55486">
    <property type="entry name" value="Metalloproteases ('zincins'), catalytic domain"/>
    <property type="match status" value="1"/>
</dbReference>
<keyword evidence="5 9" id="KW-0862">Zinc</keyword>
<feature type="binding site" evidence="9">
    <location>
        <position position="228"/>
    </location>
    <ligand>
        <name>Zn(2+)</name>
        <dbReference type="ChEBI" id="CHEBI:29105"/>
        <note>catalytic</note>
    </ligand>
</feature>
<evidence type="ECO:0000256" key="10">
    <source>
        <dbReference type="RuleBase" id="RU366077"/>
    </source>
</evidence>
<evidence type="ECO:0000256" key="6">
    <source>
        <dbReference type="ARBA" id="ARBA00023049"/>
    </source>
</evidence>
<evidence type="ECO:0000313" key="11">
    <source>
        <dbReference type="EMBL" id="CAB3990044.1"/>
    </source>
</evidence>
<comment type="similarity">
    <text evidence="1 10">Belongs to the peptidase M8 family.</text>
</comment>
<evidence type="ECO:0000256" key="1">
    <source>
        <dbReference type="ARBA" id="ARBA00005860"/>
    </source>
</evidence>
<dbReference type="GO" id="GO:0006508">
    <property type="term" value="P:proteolysis"/>
    <property type="evidence" value="ECO:0007669"/>
    <property type="project" value="UniProtKB-KW"/>
</dbReference>
<evidence type="ECO:0000256" key="8">
    <source>
        <dbReference type="PIRSR" id="PIRSR601577-1"/>
    </source>
</evidence>
<dbReference type="Gene3D" id="3.10.170.20">
    <property type="match status" value="1"/>
</dbReference>
<dbReference type="Gene3D" id="3.90.132.10">
    <property type="entry name" value="Leishmanolysin , domain 2"/>
    <property type="match status" value="1"/>
</dbReference>
<dbReference type="OrthoDB" id="527990at2759"/>
<dbReference type="AlphaFoldDB" id="A0A7D9HSW2"/>
<feature type="chain" id="PRO_5040558241" description="Leishmanolysin-like peptidase" evidence="10">
    <location>
        <begin position="23"/>
        <end position="646"/>
    </location>
</feature>
<feature type="binding site" evidence="9">
    <location>
        <position position="331"/>
    </location>
    <ligand>
        <name>Zn(2+)</name>
        <dbReference type="ChEBI" id="CHEBI:29105"/>
        <note>catalytic</note>
    </ligand>
</feature>
<dbReference type="GO" id="GO:0007155">
    <property type="term" value="P:cell adhesion"/>
    <property type="evidence" value="ECO:0007669"/>
    <property type="project" value="InterPro"/>
</dbReference>
<keyword evidence="12" id="KW-1185">Reference proteome</keyword>
<dbReference type="FunFam" id="3.90.132.10:FF:000001">
    <property type="entry name" value="leishmanolysin-like peptidase isoform X2"/>
    <property type="match status" value="1"/>
</dbReference>
<sequence length="646" mass="72810">MAADQCEIKLVIFLLFSTHTYSHYLAEPGSIIRGVRSNGKHLLTRRNIDNSLKIKAYPDSSIQKLSSNLRELIVDRLLPDAIAYFGKTLSVRQRISSIRLQRGCEKEVFEEINGTLFRYCLNECKTTYCGPVLIPEEHLDVCRTCDSSEVHCTKETSKSTGITNADFVLYISANVTSHCNNKNDLIAYTSLCQQEQTLDRPVAGFVNFCVEKLSRNFSYSHLLTFMKHEIFHALGFSSSLYGYYRADDGTPLTARVTKNGKPAVKWSNKVIKEITRDQWKVSMRAGSSVSHNVLMIVTPRVVKEVRAHFNCPSLEGAEIENQGGRGQRHTHLEKRVFENEAMTGVFTNNPVFSRITLALMEDTGWYRANYEMAESLDWGRNASCIFAQNSCKAWMDFQMRIDGSISPYCTELPIKSHTRTGCTHNYHGVGNCNLMKHKAPLPIDYRYFDTLPGVNNPSYYGGAIKLADYCPYYQELNWKNNGTVVRGSSCKHESNNPNSDKNYAVEMYGENSACFLQGRAWTQKLCLRKGTRTVTASDWGSGCYSYVCNIEGLVLSISGQSYPCYFAGQILSVKVIHHRSLHEGSIICPVCEALCGSSCPLVESTHFYNSRISKKSQNVLVCSSINLHQSFEVLVIMFLSMLVIEI</sequence>
<comment type="cofactor">
    <cofactor evidence="9 10">
        <name>Zn(2+)</name>
        <dbReference type="ChEBI" id="CHEBI:29105"/>
    </cofactor>
    <text evidence="9 10">Binds 1 zinc ion per subunit.</text>
</comment>
<gene>
    <name evidence="11" type="ORF">PACLA_8A018890</name>
</gene>
<evidence type="ECO:0000256" key="9">
    <source>
        <dbReference type="PIRSR" id="PIRSR601577-2"/>
    </source>
</evidence>
<dbReference type="PANTHER" id="PTHR10942:SF0">
    <property type="entry name" value="LEISHMANOLYSIN-LIKE PEPTIDASE"/>
    <property type="match status" value="1"/>
</dbReference>
<dbReference type="GO" id="GO:0005737">
    <property type="term" value="C:cytoplasm"/>
    <property type="evidence" value="ECO:0007669"/>
    <property type="project" value="TreeGrafter"/>
</dbReference>
<evidence type="ECO:0000256" key="2">
    <source>
        <dbReference type="ARBA" id="ARBA00022670"/>
    </source>
</evidence>
<comment type="caution">
    <text evidence="11">The sequence shown here is derived from an EMBL/GenBank/DDBJ whole genome shotgun (WGS) entry which is preliminary data.</text>
</comment>
<dbReference type="Pfam" id="PF01457">
    <property type="entry name" value="Peptidase_M8"/>
    <property type="match status" value="1"/>
</dbReference>
<evidence type="ECO:0000313" key="12">
    <source>
        <dbReference type="Proteomes" id="UP001152795"/>
    </source>
</evidence>
<keyword evidence="4 10" id="KW-0378">Hydrolase</keyword>
<dbReference type="GO" id="GO:0016020">
    <property type="term" value="C:membrane"/>
    <property type="evidence" value="ECO:0007669"/>
    <property type="project" value="InterPro"/>
</dbReference>
<dbReference type="PANTHER" id="PTHR10942">
    <property type="entry name" value="LEISHMANOLYSIN-LIKE PEPTIDASE"/>
    <property type="match status" value="1"/>
</dbReference>
<dbReference type="EC" id="3.4.24.-" evidence="10"/>
<dbReference type="GO" id="GO:0004222">
    <property type="term" value="F:metalloendopeptidase activity"/>
    <property type="evidence" value="ECO:0007669"/>
    <property type="project" value="UniProtKB-UniRule"/>
</dbReference>
<keyword evidence="2 10" id="KW-0645">Protease</keyword>